<dbReference type="OrthoDB" id="273917at2759"/>
<dbReference type="AlphaFoldDB" id="C1N299"/>
<feature type="compositionally biased region" description="Polar residues" evidence="1">
    <location>
        <begin position="373"/>
        <end position="384"/>
    </location>
</feature>
<feature type="compositionally biased region" description="Acidic residues" evidence="1">
    <location>
        <begin position="322"/>
        <end position="337"/>
    </location>
</feature>
<dbReference type="GO" id="GO:0043634">
    <property type="term" value="P:polyadenylation-dependent ncRNA catabolic process"/>
    <property type="evidence" value="ECO:0007669"/>
    <property type="project" value="TreeGrafter"/>
</dbReference>
<feature type="compositionally biased region" description="Polar residues" evidence="1">
    <location>
        <begin position="501"/>
        <end position="525"/>
    </location>
</feature>
<dbReference type="KEGG" id="mpp:MICPUCDRAFT_51904"/>
<sequence>MVHYRRMVAEALALLEADAAVANALPIDRVAEAAADADAEEAGTAAGGEDDDSRLHADDDDDARRRLESFAGSTSQEVGARVRATRGADEPSLNVDDWYARVRAALRGMARDGHVEMVTFNRWRLACDVASVTWIVSLKWDGRGGAGTMPLEISTACTNTRLEEIVRRRTPGALAGRVVRCFMDVTNDAENHPSGAPKGARVAFHDAPPDTPLSALGVDDGAEIEIDIEQRVGVGGGGGATPLPGRSGSAIDDDDDEDEDENEEDEVAAADADDADDGDSETESDDDEEEELDPHEIVEREAEGAGGWNDSGDGWVNLTRSDEDDDSDSDSDDDSDVETILRNPKSQTEADALLSPPPTIRRPPDATAIAPSPSVQDLTLTTPVSRKGEFAALVDEDLDEVRRVEKESDESDSALSASEDDYNRGGVRGGSLHAQIRAFARDAAPDADDVERRAAMFRKIDEGVRAAFPAARVHVFGSGATGLALKGASRSLAFNPDTPRRLSTPSDAPLNSTPTFVASRGSSTPKESDIDLVVTGVGPTTASNGGGGFARADREALVRVLRAIERQLRRDKVIHRAQVISTAKVPIIKMHAGRNPHTDAAYAVDLSGAFYLTLVPIRPRRRGERRSLRTFPGASLRPGSLAFNPDTPRRLSTPLLTPFKSTPTFARMDPRPSVGAVNGLDAVAWIKRQCETFPALRPLVLTLKRLLKTHALDDASTGGCGGYLLVSLAVSHLRLSGDAGKASPGNLGALLLGFLRRFGNDFDYARTAVAAGRASGVLSAKELVVHPGAFGRRPVILCEDPQARLLRVFASPQFFFPQPKINSRPGPERRRSARLCDDVAMI</sequence>
<organism evidence="3">
    <name type="scientific">Micromonas pusilla (strain CCMP1545)</name>
    <name type="common">Picoplanktonic green alga</name>
    <dbReference type="NCBI Taxonomy" id="564608"/>
    <lineage>
        <taxon>Eukaryota</taxon>
        <taxon>Viridiplantae</taxon>
        <taxon>Chlorophyta</taxon>
        <taxon>Mamiellophyceae</taxon>
        <taxon>Mamiellales</taxon>
        <taxon>Mamiellaceae</taxon>
        <taxon>Micromonas</taxon>
    </lineage>
</organism>
<dbReference type="CDD" id="cd05402">
    <property type="entry name" value="NT_PAP_TUTase"/>
    <property type="match status" value="1"/>
</dbReference>
<evidence type="ECO:0000313" key="2">
    <source>
        <dbReference type="EMBL" id="EEH53764.1"/>
    </source>
</evidence>
<dbReference type="GO" id="GO:0005730">
    <property type="term" value="C:nucleolus"/>
    <property type="evidence" value="ECO:0007669"/>
    <property type="project" value="TreeGrafter"/>
</dbReference>
<dbReference type="eggNOG" id="KOG1906">
    <property type="taxonomic scope" value="Eukaryota"/>
</dbReference>
<dbReference type="InterPro" id="IPR045862">
    <property type="entry name" value="Trf4-like"/>
</dbReference>
<dbReference type="Proteomes" id="UP000001876">
    <property type="component" value="Unassembled WGS sequence"/>
</dbReference>
<protein>
    <submittedName>
        <fullName evidence="2">Predicted protein</fullName>
    </submittedName>
</protein>
<dbReference type="SUPFAM" id="SSF81301">
    <property type="entry name" value="Nucleotidyltransferase"/>
    <property type="match status" value="2"/>
</dbReference>
<dbReference type="PANTHER" id="PTHR23092:SF15">
    <property type="entry name" value="INACTIVE NON-CANONICAL POLY(A) RNA POLYMERASE PROTEIN TRF4-2-RELATED"/>
    <property type="match status" value="1"/>
</dbReference>
<dbReference type="SUPFAM" id="SSF81631">
    <property type="entry name" value="PAP/OAS1 substrate-binding domain"/>
    <property type="match status" value="1"/>
</dbReference>
<feature type="compositionally biased region" description="Basic and acidic residues" evidence="1">
    <location>
        <begin position="294"/>
        <end position="303"/>
    </location>
</feature>
<evidence type="ECO:0000256" key="1">
    <source>
        <dbReference type="SAM" id="MobiDB-lite"/>
    </source>
</evidence>
<reference evidence="2 3" key="1">
    <citation type="journal article" date="2009" name="Science">
        <title>Green evolution and dynamic adaptations revealed by genomes of the marine picoeukaryotes Micromonas.</title>
        <authorList>
            <person name="Worden A.Z."/>
            <person name="Lee J.H."/>
            <person name="Mock T."/>
            <person name="Rouze P."/>
            <person name="Simmons M.P."/>
            <person name="Aerts A.L."/>
            <person name="Allen A.E."/>
            <person name="Cuvelier M.L."/>
            <person name="Derelle E."/>
            <person name="Everett M.V."/>
            <person name="Foulon E."/>
            <person name="Grimwood J."/>
            <person name="Gundlach H."/>
            <person name="Henrissat B."/>
            <person name="Napoli C."/>
            <person name="McDonald S.M."/>
            <person name="Parker M.S."/>
            <person name="Rombauts S."/>
            <person name="Salamov A."/>
            <person name="Von Dassow P."/>
            <person name="Badger J.H."/>
            <person name="Coutinho P.M."/>
            <person name="Demir E."/>
            <person name="Dubchak I."/>
            <person name="Gentemann C."/>
            <person name="Eikrem W."/>
            <person name="Gready J.E."/>
            <person name="John U."/>
            <person name="Lanier W."/>
            <person name="Lindquist E.A."/>
            <person name="Lucas S."/>
            <person name="Mayer K.F."/>
            <person name="Moreau H."/>
            <person name="Not F."/>
            <person name="Otillar R."/>
            <person name="Panaud O."/>
            <person name="Pangilinan J."/>
            <person name="Paulsen I."/>
            <person name="Piegu B."/>
            <person name="Poliakov A."/>
            <person name="Robbens S."/>
            <person name="Schmutz J."/>
            <person name="Toulza E."/>
            <person name="Wyss T."/>
            <person name="Zelensky A."/>
            <person name="Zhou K."/>
            <person name="Armbrust E.V."/>
            <person name="Bhattacharya D."/>
            <person name="Goodenough U.W."/>
            <person name="Van de Peer Y."/>
            <person name="Grigoriev I.V."/>
        </authorList>
    </citation>
    <scope>NUCLEOTIDE SEQUENCE [LARGE SCALE GENOMIC DNA]</scope>
    <source>
        <strain evidence="2 3">CCMP1545</strain>
    </source>
</reference>
<dbReference type="GO" id="GO:0031123">
    <property type="term" value="P:RNA 3'-end processing"/>
    <property type="evidence" value="ECO:0007669"/>
    <property type="project" value="TreeGrafter"/>
</dbReference>
<evidence type="ECO:0000313" key="3">
    <source>
        <dbReference type="Proteomes" id="UP000001876"/>
    </source>
</evidence>
<feature type="region of interest" description="Disordered" evidence="1">
    <location>
        <begin position="192"/>
        <end position="217"/>
    </location>
</feature>
<feature type="region of interest" description="Disordered" evidence="1">
    <location>
        <begin position="495"/>
        <end position="528"/>
    </location>
</feature>
<dbReference type="Gene3D" id="1.10.1410.10">
    <property type="match status" value="1"/>
</dbReference>
<dbReference type="EMBL" id="GG663745">
    <property type="protein sequence ID" value="EEH53764.1"/>
    <property type="molecule type" value="Genomic_DNA"/>
</dbReference>
<dbReference type="GO" id="GO:0031499">
    <property type="term" value="C:TRAMP complex"/>
    <property type="evidence" value="ECO:0007669"/>
    <property type="project" value="TreeGrafter"/>
</dbReference>
<dbReference type="GO" id="GO:1990817">
    <property type="term" value="F:poly(A) RNA polymerase activity"/>
    <property type="evidence" value="ECO:0007669"/>
    <property type="project" value="InterPro"/>
</dbReference>
<dbReference type="PANTHER" id="PTHR23092">
    <property type="entry name" value="POLY(A) RNA POLYMERASE"/>
    <property type="match status" value="1"/>
</dbReference>
<dbReference type="GeneID" id="9687695"/>
<dbReference type="STRING" id="564608.C1N299"/>
<proteinExistence type="predicted"/>
<name>C1N299_MICPC</name>
<dbReference type="Gene3D" id="3.30.460.10">
    <property type="entry name" value="Beta Polymerase, domain 2"/>
    <property type="match status" value="1"/>
</dbReference>
<feature type="region of interest" description="Disordered" evidence="1">
    <location>
        <begin position="229"/>
        <end position="428"/>
    </location>
</feature>
<feature type="compositionally biased region" description="Acidic residues" evidence="1">
    <location>
        <begin position="251"/>
        <end position="293"/>
    </location>
</feature>
<feature type="region of interest" description="Disordered" evidence="1">
    <location>
        <begin position="36"/>
        <end position="58"/>
    </location>
</feature>
<dbReference type="InterPro" id="IPR043519">
    <property type="entry name" value="NT_sf"/>
</dbReference>
<gene>
    <name evidence="2" type="ORF">MICPUCDRAFT_51904</name>
</gene>
<accession>C1N299</accession>
<dbReference type="GO" id="GO:0003729">
    <property type="term" value="F:mRNA binding"/>
    <property type="evidence" value="ECO:0007669"/>
    <property type="project" value="TreeGrafter"/>
</dbReference>
<keyword evidence="3" id="KW-1185">Reference proteome</keyword>
<dbReference type="RefSeq" id="XP_003062052.1">
    <property type="nucleotide sequence ID" value="XM_003062006.1"/>
</dbReference>